<evidence type="ECO:0000313" key="3">
    <source>
        <dbReference type="Proteomes" id="UP001316803"/>
    </source>
</evidence>
<proteinExistence type="predicted"/>
<name>A0AAN8EZ16_9EURO</name>
<dbReference type="Proteomes" id="UP001316803">
    <property type="component" value="Unassembled WGS sequence"/>
</dbReference>
<feature type="compositionally biased region" description="Low complexity" evidence="1">
    <location>
        <begin position="103"/>
        <end position="115"/>
    </location>
</feature>
<dbReference type="AlphaFoldDB" id="A0AAN8EZ16"/>
<dbReference type="EMBL" id="JAKLMC020000043">
    <property type="protein sequence ID" value="KAK5948746.1"/>
    <property type="molecule type" value="Genomic_DNA"/>
</dbReference>
<keyword evidence="3" id="KW-1185">Reference proteome</keyword>
<reference evidence="2 3" key="1">
    <citation type="submission" date="2022-12" db="EMBL/GenBank/DDBJ databases">
        <title>Genomic features and morphological characterization of a novel Knufia sp. strain isolated from spacecraft assembly facility.</title>
        <authorList>
            <person name="Teixeira M."/>
            <person name="Chander A.M."/>
            <person name="Stajich J.E."/>
            <person name="Venkateswaran K."/>
        </authorList>
    </citation>
    <scope>NUCLEOTIDE SEQUENCE [LARGE SCALE GENOMIC DNA]</scope>
    <source>
        <strain evidence="2 3">FJI-L2-BK-P2</strain>
    </source>
</reference>
<evidence type="ECO:0000313" key="2">
    <source>
        <dbReference type="EMBL" id="KAK5948746.1"/>
    </source>
</evidence>
<feature type="region of interest" description="Disordered" evidence="1">
    <location>
        <begin position="83"/>
        <end position="117"/>
    </location>
</feature>
<protein>
    <submittedName>
        <fullName evidence="2">Uncharacterized protein</fullName>
    </submittedName>
</protein>
<organism evidence="2 3">
    <name type="scientific">Knufia fluminis</name>
    <dbReference type="NCBI Taxonomy" id="191047"/>
    <lineage>
        <taxon>Eukaryota</taxon>
        <taxon>Fungi</taxon>
        <taxon>Dikarya</taxon>
        <taxon>Ascomycota</taxon>
        <taxon>Pezizomycotina</taxon>
        <taxon>Eurotiomycetes</taxon>
        <taxon>Chaetothyriomycetidae</taxon>
        <taxon>Chaetothyriales</taxon>
        <taxon>Trichomeriaceae</taxon>
        <taxon>Knufia</taxon>
    </lineage>
</organism>
<sequence length="176" mass="19338">MPFVPYALSLSLRVFYRGLRFSSKSTFSRTRVRKQLLNACELLRITFSDGFPSAIKVADLAEQIVREMDKVYTNILQQHSASRANSEPANVESQQIPASPIVPSSGPAQPSESSSMTPHEFTAFEDLPDLDIFEYFDSDFDLDAIDAALIENMALSLPPIGGEGSTWQQLEGSGTG</sequence>
<accession>A0AAN8EZ16</accession>
<evidence type="ECO:0000256" key="1">
    <source>
        <dbReference type="SAM" id="MobiDB-lite"/>
    </source>
</evidence>
<comment type="caution">
    <text evidence="2">The sequence shown here is derived from an EMBL/GenBank/DDBJ whole genome shotgun (WGS) entry which is preliminary data.</text>
</comment>
<feature type="compositionally biased region" description="Polar residues" evidence="1">
    <location>
        <begin position="83"/>
        <end position="97"/>
    </location>
</feature>
<gene>
    <name evidence="2" type="ORF">OHC33_010169</name>
</gene>